<keyword evidence="2" id="KW-0812">Transmembrane</keyword>
<protein>
    <submittedName>
        <fullName evidence="3">Uncharacterized protein</fullName>
    </submittedName>
</protein>
<evidence type="ECO:0000256" key="2">
    <source>
        <dbReference type="SAM" id="Phobius"/>
    </source>
</evidence>
<keyword evidence="2" id="KW-0472">Membrane</keyword>
<dbReference type="Proteomes" id="UP000594749">
    <property type="component" value="Chromosome"/>
</dbReference>
<keyword evidence="1" id="KW-0175">Coiled coil</keyword>
<keyword evidence="2" id="KW-1133">Transmembrane helix</keyword>
<keyword evidence="4" id="KW-1185">Reference proteome</keyword>
<sequence length="100" mass="11778">MSYDKEIETLKKEIEDLKTAQEERIKNLESLLDLQLKNSQNIESINKNIKTISRRLSPADRKRLRYLRNRKITQTVGVVLLFTISVLLMIIVVFNIYSKI</sequence>
<dbReference type="AlphaFoldDB" id="A0A7M1LFT7"/>
<dbReference type="EMBL" id="CP063078">
    <property type="protein sequence ID" value="QOQ87290.1"/>
    <property type="molecule type" value="Genomic_DNA"/>
</dbReference>
<evidence type="ECO:0000313" key="4">
    <source>
        <dbReference type="Proteomes" id="UP000594749"/>
    </source>
</evidence>
<feature type="transmembrane region" description="Helical" evidence="2">
    <location>
        <begin position="72"/>
        <end position="97"/>
    </location>
</feature>
<name>A0A7M1LFT7_9BACT</name>
<organism evidence="3 4">
    <name type="scientific">Campylobacter corcagiensis</name>
    <dbReference type="NCBI Taxonomy" id="1448857"/>
    <lineage>
        <taxon>Bacteria</taxon>
        <taxon>Pseudomonadati</taxon>
        <taxon>Campylobacterota</taxon>
        <taxon>Epsilonproteobacteria</taxon>
        <taxon>Campylobacterales</taxon>
        <taxon>Campylobacteraceae</taxon>
        <taxon>Campylobacter</taxon>
    </lineage>
</organism>
<evidence type="ECO:0000256" key="1">
    <source>
        <dbReference type="SAM" id="Coils"/>
    </source>
</evidence>
<gene>
    <name evidence="3" type="ORF">IMC76_00220</name>
</gene>
<proteinExistence type="predicted"/>
<accession>A0A7M1LFT7</accession>
<reference evidence="3 4" key="1">
    <citation type="submission" date="2020-10" db="EMBL/GenBank/DDBJ databases">
        <title>Campylobacter and Helicobacter PacBio genomes.</title>
        <authorList>
            <person name="Lane C."/>
        </authorList>
    </citation>
    <scope>NUCLEOTIDE SEQUENCE [LARGE SCALE GENOMIC DNA]</scope>
    <source>
        <strain evidence="3 4">2016D-0077</strain>
    </source>
</reference>
<feature type="coiled-coil region" evidence="1">
    <location>
        <begin position="3"/>
        <end position="38"/>
    </location>
</feature>
<dbReference type="RefSeq" id="WP_025803855.1">
    <property type="nucleotide sequence ID" value="NZ_CP053842.1"/>
</dbReference>
<evidence type="ECO:0000313" key="3">
    <source>
        <dbReference type="EMBL" id="QOQ87290.1"/>
    </source>
</evidence>